<proteinExistence type="predicted"/>
<feature type="compositionally biased region" description="Basic and acidic residues" evidence="1">
    <location>
        <begin position="13"/>
        <end position="42"/>
    </location>
</feature>
<reference evidence="2 3" key="1">
    <citation type="journal article" date="2024" name="G3 (Bethesda)">
        <title>Genome assembly of Hibiscus sabdariffa L. provides insights into metabolisms of medicinal natural products.</title>
        <authorList>
            <person name="Kim T."/>
        </authorList>
    </citation>
    <scope>NUCLEOTIDE SEQUENCE [LARGE SCALE GENOMIC DNA]</scope>
    <source>
        <strain evidence="2">TK-2024</strain>
        <tissue evidence="2">Old leaves</tissue>
    </source>
</reference>
<evidence type="ECO:0000313" key="3">
    <source>
        <dbReference type="Proteomes" id="UP001472677"/>
    </source>
</evidence>
<dbReference type="EMBL" id="JBBPBM010000019">
    <property type="protein sequence ID" value="KAK8553940.1"/>
    <property type="molecule type" value="Genomic_DNA"/>
</dbReference>
<keyword evidence="3" id="KW-1185">Reference proteome</keyword>
<name>A0ABR2E7X9_9ROSI</name>
<accession>A0ABR2E7X9</accession>
<evidence type="ECO:0000313" key="2">
    <source>
        <dbReference type="EMBL" id="KAK8553940.1"/>
    </source>
</evidence>
<organism evidence="2 3">
    <name type="scientific">Hibiscus sabdariffa</name>
    <name type="common">roselle</name>
    <dbReference type="NCBI Taxonomy" id="183260"/>
    <lineage>
        <taxon>Eukaryota</taxon>
        <taxon>Viridiplantae</taxon>
        <taxon>Streptophyta</taxon>
        <taxon>Embryophyta</taxon>
        <taxon>Tracheophyta</taxon>
        <taxon>Spermatophyta</taxon>
        <taxon>Magnoliopsida</taxon>
        <taxon>eudicotyledons</taxon>
        <taxon>Gunneridae</taxon>
        <taxon>Pentapetalae</taxon>
        <taxon>rosids</taxon>
        <taxon>malvids</taxon>
        <taxon>Malvales</taxon>
        <taxon>Malvaceae</taxon>
        <taxon>Malvoideae</taxon>
        <taxon>Hibiscus</taxon>
    </lineage>
</organism>
<feature type="region of interest" description="Disordered" evidence="1">
    <location>
        <begin position="1"/>
        <end position="44"/>
    </location>
</feature>
<evidence type="ECO:0000256" key="1">
    <source>
        <dbReference type="SAM" id="MobiDB-lite"/>
    </source>
</evidence>
<sequence length="83" mass="9608">MLQEPVILKTHSSKRDETQEAKTQHREHSMATSHARETDQPKQHHITWLSPLYPFRKRLPFWRRGGLAEEAEAWASVTASSSS</sequence>
<comment type="caution">
    <text evidence="2">The sequence shown here is derived from an EMBL/GenBank/DDBJ whole genome shotgun (WGS) entry which is preliminary data.</text>
</comment>
<dbReference type="Proteomes" id="UP001472677">
    <property type="component" value="Unassembled WGS sequence"/>
</dbReference>
<protein>
    <submittedName>
        <fullName evidence="2">Uncharacterized protein</fullName>
    </submittedName>
</protein>
<gene>
    <name evidence="2" type="ORF">V6N12_030919</name>
</gene>